<feature type="transmembrane region" description="Helical" evidence="2">
    <location>
        <begin position="41"/>
        <end position="64"/>
    </location>
</feature>
<dbReference type="PANTHER" id="PTHR35179:SF1">
    <property type="entry name" value="INTEGRAL MEMBRANE PROTEIN"/>
    <property type="match status" value="1"/>
</dbReference>
<gene>
    <name evidence="3" type="ORF">C2857_006676</name>
</gene>
<name>A0A7S9PUL3_EPIFF</name>
<feature type="transmembrane region" description="Helical" evidence="2">
    <location>
        <begin position="109"/>
        <end position="133"/>
    </location>
</feature>
<evidence type="ECO:0000256" key="2">
    <source>
        <dbReference type="SAM" id="Phobius"/>
    </source>
</evidence>
<feature type="transmembrane region" description="Helical" evidence="2">
    <location>
        <begin position="70"/>
        <end position="89"/>
    </location>
</feature>
<dbReference type="AlphaFoldDB" id="A0A7S9PUL3"/>
<evidence type="ECO:0000313" key="4">
    <source>
        <dbReference type="Proteomes" id="UP000594364"/>
    </source>
</evidence>
<keyword evidence="2" id="KW-1133">Transmembrane helix</keyword>
<dbReference type="PANTHER" id="PTHR35179">
    <property type="entry name" value="PROTEIN CBG02620"/>
    <property type="match status" value="1"/>
</dbReference>
<keyword evidence="4" id="KW-1185">Reference proteome</keyword>
<proteinExistence type="predicted"/>
<evidence type="ECO:0000313" key="3">
    <source>
        <dbReference type="EMBL" id="QPG97660.1"/>
    </source>
</evidence>
<feature type="transmembrane region" description="Helical" evidence="2">
    <location>
        <begin position="153"/>
        <end position="171"/>
    </location>
</feature>
<feature type="transmembrane region" description="Helical" evidence="2">
    <location>
        <begin position="183"/>
        <end position="208"/>
    </location>
</feature>
<dbReference type="Proteomes" id="UP000594364">
    <property type="component" value="Chromosome 2"/>
</dbReference>
<feature type="region of interest" description="Disordered" evidence="1">
    <location>
        <begin position="259"/>
        <end position="290"/>
    </location>
</feature>
<accession>A0A7S9PUL3</accession>
<keyword evidence="2" id="KW-0472">Membrane</keyword>
<organism evidence="3 4">
    <name type="scientific">Epichloe festucae (strain Fl1)</name>
    <dbReference type="NCBI Taxonomy" id="877507"/>
    <lineage>
        <taxon>Eukaryota</taxon>
        <taxon>Fungi</taxon>
        <taxon>Dikarya</taxon>
        <taxon>Ascomycota</taxon>
        <taxon>Pezizomycotina</taxon>
        <taxon>Sordariomycetes</taxon>
        <taxon>Hypocreomycetidae</taxon>
        <taxon>Hypocreales</taxon>
        <taxon>Clavicipitaceae</taxon>
        <taxon>Epichloe</taxon>
    </lineage>
</organism>
<feature type="transmembrane region" description="Helical" evidence="2">
    <location>
        <begin position="214"/>
        <end position="239"/>
    </location>
</feature>
<sequence>MMFDLAAIYFGVFLGVFPLTMMKIIRQTRKIVAQSRTYHNLYLYMIWIEALVNFVFAVVTYLYLTQIIPGSLAFYIGTVVLWATQTQLLSQIIANRVALIMVNKRKALWLKLVLLGVTGAVNLAVCVIWTSAYKTDATPEQKHLNVIFEKTEKAFFLVVDLGLNWVFLYFVRYRLISHGFSKYWQLFNFNIALVVLSTGLDAALLGMLSMDNPYLYVQFAPVVYIIKLHIELTMAALIAKIVKKTVTNTRGLYAHQSGRNQGKAYAQVSEPSERGDNRSSTGTQSGNTFGHDVEIQKGEHVSDMPLNCYSSKIAIMKTVTTTISSAGHARDHQMDG</sequence>
<protein>
    <submittedName>
        <fullName evidence="3">Uncharacterized protein</fullName>
    </submittedName>
</protein>
<feature type="compositionally biased region" description="Polar residues" evidence="1">
    <location>
        <begin position="278"/>
        <end position="288"/>
    </location>
</feature>
<evidence type="ECO:0000256" key="1">
    <source>
        <dbReference type="SAM" id="MobiDB-lite"/>
    </source>
</evidence>
<reference evidence="3 4" key="1">
    <citation type="journal article" date="2018" name="PLoS Genet.">
        <title>Repeat elements organise 3D genome structure and mediate transcription in the filamentous fungus Epichloe festucae.</title>
        <authorList>
            <person name="Winter D.J."/>
            <person name="Ganley A.R.D."/>
            <person name="Young C.A."/>
            <person name="Liachko I."/>
            <person name="Schardl C.L."/>
            <person name="Dupont P.Y."/>
            <person name="Berry D."/>
            <person name="Ram A."/>
            <person name="Scott B."/>
            <person name="Cox M.P."/>
        </authorList>
    </citation>
    <scope>NUCLEOTIDE SEQUENCE [LARGE SCALE GENOMIC DNA]</scope>
    <source>
        <strain evidence="3 4">Fl1</strain>
    </source>
</reference>
<feature type="transmembrane region" description="Helical" evidence="2">
    <location>
        <begin position="6"/>
        <end position="25"/>
    </location>
</feature>
<dbReference type="OrthoDB" id="3205825at2759"/>
<dbReference type="EMBL" id="CP031386">
    <property type="protein sequence ID" value="QPG97660.1"/>
    <property type="molecule type" value="Genomic_DNA"/>
</dbReference>
<keyword evidence="2" id="KW-0812">Transmembrane</keyword>